<sequence>MNSFPPTVFIIEQWLRRKGFSAVGLYSHMKPNERNGLVDSFNSGEPFQNNPSPDIIIGTPQLLGTEYTCVRARYLIILRP</sequence>
<accession>A0A0G2HX89</accession>
<proteinExistence type="predicted"/>
<dbReference type="EMBL" id="LCZI01001048">
    <property type="protein sequence ID" value="KKZ62728.1"/>
    <property type="molecule type" value="Genomic_DNA"/>
</dbReference>
<gene>
    <name evidence="1" type="ORF">EMCG_02905</name>
</gene>
<dbReference type="InterPro" id="IPR027417">
    <property type="entry name" value="P-loop_NTPase"/>
</dbReference>
<dbReference type="AlphaFoldDB" id="A0A0G2HX89"/>
<evidence type="ECO:0000313" key="1">
    <source>
        <dbReference type="EMBL" id="KKZ62728.1"/>
    </source>
</evidence>
<protein>
    <recommendedName>
        <fullName evidence="3">Helicase C-terminal domain-containing protein</fullName>
    </recommendedName>
</protein>
<dbReference type="Proteomes" id="UP000034164">
    <property type="component" value="Unassembled WGS sequence"/>
</dbReference>
<dbReference type="Gene3D" id="3.40.50.300">
    <property type="entry name" value="P-loop containing nucleotide triphosphate hydrolases"/>
    <property type="match status" value="1"/>
</dbReference>
<comment type="caution">
    <text evidence="1">The sequence shown here is derived from an EMBL/GenBank/DDBJ whole genome shotgun (WGS) entry which is preliminary data.</text>
</comment>
<evidence type="ECO:0008006" key="3">
    <source>
        <dbReference type="Google" id="ProtNLM"/>
    </source>
</evidence>
<name>A0A0G2HX89_9EURO</name>
<reference evidence="2" key="1">
    <citation type="journal article" date="2015" name="PLoS Genet.">
        <title>The dynamic genome and transcriptome of the human fungal pathogen Blastomyces and close relative Emmonsia.</title>
        <authorList>
            <person name="Munoz J.F."/>
            <person name="Gauthier G.M."/>
            <person name="Desjardins C.A."/>
            <person name="Gallo J.E."/>
            <person name="Holder J."/>
            <person name="Sullivan T.D."/>
            <person name="Marty A.J."/>
            <person name="Carmen J.C."/>
            <person name="Chen Z."/>
            <person name="Ding L."/>
            <person name="Gujja S."/>
            <person name="Magrini V."/>
            <person name="Misas E."/>
            <person name="Mitreva M."/>
            <person name="Priest M."/>
            <person name="Saif S."/>
            <person name="Whiston E.A."/>
            <person name="Young S."/>
            <person name="Zeng Q."/>
            <person name="Goldman W.E."/>
            <person name="Mardis E.R."/>
            <person name="Taylor J.W."/>
            <person name="McEwen J.G."/>
            <person name="Clay O.K."/>
            <person name="Klein B.S."/>
            <person name="Cuomo C.A."/>
        </authorList>
    </citation>
    <scope>NUCLEOTIDE SEQUENCE [LARGE SCALE GENOMIC DNA]</scope>
    <source>
        <strain evidence="2">UAMH 3008</strain>
    </source>
</reference>
<dbReference type="SUPFAM" id="SSF52540">
    <property type="entry name" value="P-loop containing nucleoside triphosphate hydrolases"/>
    <property type="match status" value="1"/>
</dbReference>
<dbReference type="VEuPathDB" id="FungiDB:EMCG_02905"/>
<organism evidence="1 2">
    <name type="scientific">[Emmonsia] crescens</name>
    <dbReference type="NCBI Taxonomy" id="73230"/>
    <lineage>
        <taxon>Eukaryota</taxon>
        <taxon>Fungi</taxon>
        <taxon>Dikarya</taxon>
        <taxon>Ascomycota</taxon>
        <taxon>Pezizomycotina</taxon>
        <taxon>Eurotiomycetes</taxon>
        <taxon>Eurotiomycetidae</taxon>
        <taxon>Onygenales</taxon>
        <taxon>Ajellomycetaceae</taxon>
        <taxon>Emergomyces</taxon>
    </lineage>
</organism>
<evidence type="ECO:0000313" key="2">
    <source>
        <dbReference type="Proteomes" id="UP000034164"/>
    </source>
</evidence>